<dbReference type="Pfam" id="PF15966">
    <property type="entry name" value="F-box_4"/>
    <property type="match status" value="1"/>
</dbReference>
<evidence type="ECO:0000256" key="2">
    <source>
        <dbReference type="ARBA" id="ARBA00022771"/>
    </source>
</evidence>
<proteinExistence type="predicted"/>
<feature type="domain" description="F-box" evidence="6">
    <location>
        <begin position="534"/>
        <end position="588"/>
    </location>
</feature>
<evidence type="ECO:0000256" key="5">
    <source>
        <dbReference type="SAM" id="MobiDB-lite"/>
    </source>
</evidence>
<dbReference type="OrthoDB" id="5918172at2759"/>
<reference evidence="8" key="1">
    <citation type="submission" date="2025-08" db="UniProtKB">
        <authorList>
            <consortium name="RefSeq"/>
        </authorList>
    </citation>
    <scope>IDENTIFICATION</scope>
    <source>
        <tissue evidence="8">Whole organism</tissue>
    </source>
</reference>
<dbReference type="KEGG" id="hazt:108680182"/>
<dbReference type="InterPro" id="IPR043013">
    <property type="entry name" value="Znf_TRAF_N"/>
</dbReference>
<gene>
    <name evidence="8" type="primary">LOC108680182</name>
</gene>
<dbReference type="InterPro" id="IPR031890">
    <property type="entry name" value="Fbxo30/Fbxo40"/>
</dbReference>
<feature type="region of interest" description="Disordered" evidence="5">
    <location>
        <begin position="510"/>
        <end position="530"/>
    </location>
</feature>
<protein>
    <submittedName>
        <fullName evidence="8">F-box only protein 30</fullName>
    </submittedName>
</protein>
<dbReference type="PANTHER" id="PTHR15933">
    <property type="entry name" value="PROTEIN CBG16327"/>
    <property type="match status" value="1"/>
</dbReference>
<feature type="region of interest" description="Disordered" evidence="5">
    <location>
        <begin position="173"/>
        <end position="226"/>
    </location>
</feature>
<dbReference type="GO" id="GO:0008270">
    <property type="term" value="F:zinc ion binding"/>
    <property type="evidence" value="ECO:0007669"/>
    <property type="project" value="UniProtKB-KW"/>
</dbReference>
<dbReference type="PANTHER" id="PTHR15933:SF20">
    <property type="entry name" value="F-BOX DOMAIN-CONTAINING PROTEIN"/>
    <property type="match status" value="1"/>
</dbReference>
<keyword evidence="2" id="KW-0863">Zinc-finger</keyword>
<organism evidence="7 8">
    <name type="scientific">Hyalella azteca</name>
    <name type="common">Amphipod</name>
    <dbReference type="NCBI Taxonomy" id="294128"/>
    <lineage>
        <taxon>Eukaryota</taxon>
        <taxon>Metazoa</taxon>
        <taxon>Ecdysozoa</taxon>
        <taxon>Arthropoda</taxon>
        <taxon>Crustacea</taxon>
        <taxon>Multicrustacea</taxon>
        <taxon>Malacostraca</taxon>
        <taxon>Eumalacostraca</taxon>
        <taxon>Peracarida</taxon>
        <taxon>Amphipoda</taxon>
        <taxon>Senticaudata</taxon>
        <taxon>Talitrida</taxon>
        <taxon>Talitroidea</taxon>
        <taxon>Hyalellidae</taxon>
        <taxon>Hyalella</taxon>
    </lineage>
</organism>
<evidence type="ECO:0000256" key="3">
    <source>
        <dbReference type="ARBA" id="ARBA00022786"/>
    </source>
</evidence>
<dbReference type="Pfam" id="PF15965">
    <property type="entry name" value="zf-TRAF_2"/>
    <property type="match status" value="1"/>
</dbReference>
<dbReference type="RefSeq" id="XP_047738714.1">
    <property type="nucleotide sequence ID" value="XM_047882758.1"/>
</dbReference>
<evidence type="ECO:0000313" key="7">
    <source>
        <dbReference type="Proteomes" id="UP000694843"/>
    </source>
</evidence>
<keyword evidence="1" id="KW-0479">Metal-binding</keyword>
<evidence type="ECO:0000256" key="4">
    <source>
        <dbReference type="ARBA" id="ARBA00022833"/>
    </source>
</evidence>
<keyword evidence="7" id="KW-1185">Reference proteome</keyword>
<dbReference type="InterPro" id="IPR036047">
    <property type="entry name" value="F-box-like_dom_sf"/>
</dbReference>
<evidence type="ECO:0000313" key="8">
    <source>
        <dbReference type="RefSeq" id="XP_047738714.1"/>
    </source>
</evidence>
<keyword evidence="4" id="KW-0862">Zinc</keyword>
<evidence type="ECO:0000259" key="6">
    <source>
        <dbReference type="PROSITE" id="PS50181"/>
    </source>
</evidence>
<dbReference type="PROSITE" id="PS50181">
    <property type="entry name" value="FBOX"/>
    <property type="match status" value="1"/>
</dbReference>
<dbReference type="Gene3D" id="3.30.40.10">
    <property type="entry name" value="Zinc/RING finger domain, C3HC4 (zinc finger)"/>
    <property type="match status" value="1"/>
</dbReference>
<dbReference type="InterPro" id="IPR001293">
    <property type="entry name" value="Znf_TRAF"/>
</dbReference>
<keyword evidence="3" id="KW-0833">Ubl conjugation pathway</keyword>
<evidence type="ECO:0000256" key="1">
    <source>
        <dbReference type="ARBA" id="ARBA00022723"/>
    </source>
</evidence>
<name>A0A979FRG1_HYAAZ</name>
<dbReference type="GO" id="GO:0061630">
    <property type="term" value="F:ubiquitin protein ligase activity"/>
    <property type="evidence" value="ECO:0007669"/>
    <property type="project" value="InterPro"/>
</dbReference>
<dbReference type="Gene3D" id="3.30.40.150">
    <property type="entry name" value="TRAF-like zinc-finger, N-terminal subdomain"/>
    <property type="match status" value="1"/>
</dbReference>
<dbReference type="GeneID" id="108680182"/>
<dbReference type="SUPFAM" id="SSF81383">
    <property type="entry name" value="F-box domain"/>
    <property type="match status" value="1"/>
</dbReference>
<dbReference type="InterPro" id="IPR013083">
    <property type="entry name" value="Znf_RING/FYVE/PHD"/>
</dbReference>
<sequence>MEGHISPVSSAGEEDDEELAAIIQEEVQYDEVDINIHFHCEHCFKLSKCKVYPKAGFSCEIISCPHYCGMRFHACKLDEHDLLCSHVRVECLNKVYGCPHTLPRHAMSRHLTQCPASVVVCGCERNRWLAATRPRETIAPHSGYTKNFNTSDLDVRVALHDQALLNQLAGASPDELGAATSSTNRRYPLLPLRSPLAGGLSKPTGGHHGSSRSKRSPSLATDEEDLVPGLSGSVCAKLMSRKQPAGQLTNSNNFYARGEGPVDDYFMHVCSHGVHRNMCRWCKDEKPQPKIQMKTVWREDWSCDAGDGVVPWIKQERIAKVLRRGPLDTVVLCRVEDSDDENAAAESSVPSESRALNYVSTSLTPADLRLELTFENYSRHQTKPRNMITIQCLQVLRRDEYASHYQSVHCDVLGEGLEGGLLVRRCPLHYRGCAYALVYRTAGHQHSRAEVSFSPTLQAFGLRPRLEYEPPLPPDMRAASQEPEDCDLFSFPVHPSSSLILPTALSHYADPSSPSVRPSPSPRERSPLPLYQTSPRLTCLPQEVLQIILGYLDGFSLSQAALTCEALARACEGLVRERGLVLRYWRRSAAVHHDQHNTDTDTRTSWQWGEPVWVFSSSMGSVDSWTVDDRAPGLSNHLTRCPFYCPNLPLEKFSYGRAPQKSPPTH</sequence>
<accession>A0A979FRG1</accession>
<feature type="compositionally biased region" description="Low complexity" evidence="5">
    <location>
        <begin position="185"/>
        <end position="196"/>
    </location>
</feature>
<dbReference type="Proteomes" id="UP000694843">
    <property type="component" value="Unplaced"/>
</dbReference>
<dbReference type="InterPro" id="IPR001810">
    <property type="entry name" value="F-box_dom"/>
</dbReference>
<dbReference type="OMA" id="RKKIWQF"/>
<dbReference type="AlphaFoldDB" id="A0A979FRG1"/>